<evidence type="ECO:0000256" key="2">
    <source>
        <dbReference type="ARBA" id="ARBA00022475"/>
    </source>
</evidence>
<feature type="transmembrane region" description="Helical" evidence="6">
    <location>
        <begin position="131"/>
        <end position="153"/>
    </location>
</feature>
<comment type="caution">
    <text evidence="7">The sequence shown here is derived from an EMBL/GenBank/DDBJ whole genome shotgun (WGS) entry which is preliminary data.</text>
</comment>
<comment type="subcellular location">
    <subcellularLocation>
        <location evidence="1">Cell membrane</location>
        <topology evidence="1">Multi-pass membrane protein</topology>
    </subcellularLocation>
</comment>
<name>A0AA37T4V3_9GAMM</name>
<evidence type="ECO:0000256" key="3">
    <source>
        <dbReference type="ARBA" id="ARBA00022692"/>
    </source>
</evidence>
<dbReference type="PANTHER" id="PTHR30086">
    <property type="entry name" value="ARGININE EXPORTER PROTEIN ARGO"/>
    <property type="match status" value="1"/>
</dbReference>
<keyword evidence="4 6" id="KW-1133">Transmembrane helix</keyword>
<proteinExistence type="predicted"/>
<dbReference type="PANTHER" id="PTHR30086:SF20">
    <property type="entry name" value="ARGININE EXPORTER PROTEIN ARGO-RELATED"/>
    <property type="match status" value="1"/>
</dbReference>
<evidence type="ECO:0000313" key="8">
    <source>
        <dbReference type="Proteomes" id="UP001156870"/>
    </source>
</evidence>
<organism evidence="7 8">
    <name type="scientific">Marinibactrum halimedae</name>
    <dbReference type="NCBI Taxonomy" id="1444977"/>
    <lineage>
        <taxon>Bacteria</taxon>
        <taxon>Pseudomonadati</taxon>
        <taxon>Pseudomonadota</taxon>
        <taxon>Gammaproteobacteria</taxon>
        <taxon>Cellvibrionales</taxon>
        <taxon>Cellvibrionaceae</taxon>
        <taxon>Marinibactrum</taxon>
    </lineage>
</organism>
<dbReference type="Pfam" id="PF01810">
    <property type="entry name" value="LysE"/>
    <property type="match status" value="1"/>
</dbReference>
<gene>
    <name evidence="7" type="ORF">GCM10007877_26440</name>
</gene>
<dbReference type="EMBL" id="BSPD01000062">
    <property type="protein sequence ID" value="GLS26925.1"/>
    <property type="molecule type" value="Genomic_DNA"/>
</dbReference>
<sequence>MIDVSYLAVLTSFFLASTLLALAPGPDNIFVLTQSISQGQRAGILVTLGLCSGLIFHTVLVAVGVAAIFQQSVLAFSLLSLAGAGYLLFLAWGSWNSQPSPISVNKTEQNHHTHSIAANDLSPFKLYRRGIVMNITNPKVTLFFLAFLPQFVIADRGPVGVQVVVLGGVFMLATLGVFSMIAVMAGAVGEKLQQSTQIQTNIQRTASVVFILLAIKLVFSVVERAF</sequence>
<keyword evidence="5 6" id="KW-0472">Membrane</keyword>
<dbReference type="PIRSF" id="PIRSF006324">
    <property type="entry name" value="LeuE"/>
    <property type="match status" value="1"/>
</dbReference>
<feature type="transmembrane region" description="Helical" evidence="6">
    <location>
        <begin position="44"/>
        <end position="69"/>
    </location>
</feature>
<reference evidence="7 8" key="1">
    <citation type="journal article" date="2014" name="Int. J. Syst. Evol. Microbiol.">
        <title>Complete genome sequence of Corynebacterium casei LMG S-19264T (=DSM 44701T), isolated from a smear-ripened cheese.</title>
        <authorList>
            <consortium name="US DOE Joint Genome Institute (JGI-PGF)"/>
            <person name="Walter F."/>
            <person name="Albersmeier A."/>
            <person name="Kalinowski J."/>
            <person name="Ruckert C."/>
        </authorList>
    </citation>
    <scope>NUCLEOTIDE SEQUENCE [LARGE SCALE GENOMIC DNA]</scope>
    <source>
        <strain evidence="7 8">NBRC 110095</strain>
    </source>
</reference>
<protein>
    <submittedName>
        <fullName evidence="7">Threonine transporter RhtB</fullName>
    </submittedName>
</protein>
<dbReference type="GO" id="GO:0005886">
    <property type="term" value="C:plasma membrane"/>
    <property type="evidence" value="ECO:0007669"/>
    <property type="project" value="UniProtKB-SubCell"/>
</dbReference>
<evidence type="ECO:0000256" key="5">
    <source>
        <dbReference type="ARBA" id="ARBA00023136"/>
    </source>
</evidence>
<feature type="transmembrane region" description="Helical" evidence="6">
    <location>
        <begin position="6"/>
        <end position="23"/>
    </location>
</feature>
<evidence type="ECO:0000256" key="6">
    <source>
        <dbReference type="SAM" id="Phobius"/>
    </source>
</evidence>
<feature type="transmembrane region" description="Helical" evidence="6">
    <location>
        <begin position="205"/>
        <end position="222"/>
    </location>
</feature>
<feature type="transmembrane region" description="Helical" evidence="6">
    <location>
        <begin position="75"/>
        <end position="95"/>
    </location>
</feature>
<evidence type="ECO:0000313" key="7">
    <source>
        <dbReference type="EMBL" id="GLS26925.1"/>
    </source>
</evidence>
<evidence type="ECO:0000256" key="4">
    <source>
        <dbReference type="ARBA" id="ARBA00022989"/>
    </source>
</evidence>
<dbReference type="AlphaFoldDB" id="A0AA37T4V3"/>
<evidence type="ECO:0000256" key="1">
    <source>
        <dbReference type="ARBA" id="ARBA00004651"/>
    </source>
</evidence>
<dbReference type="Proteomes" id="UP001156870">
    <property type="component" value="Unassembled WGS sequence"/>
</dbReference>
<feature type="transmembrane region" description="Helical" evidence="6">
    <location>
        <begin position="159"/>
        <end position="184"/>
    </location>
</feature>
<keyword evidence="2" id="KW-1003">Cell membrane</keyword>
<keyword evidence="3 6" id="KW-0812">Transmembrane</keyword>
<dbReference type="RefSeq" id="WP_232593542.1">
    <property type="nucleotide sequence ID" value="NZ_BSPD01000062.1"/>
</dbReference>
<dbReference type="GO" id="GO:0015171">
    <property type="term" value="F:amino acid transmembrane transporter activity"/>
    <property type="evidence" value="ECO:0007669"/>
    <property type="project" value="TreeGrafter"/>
</dbReference>
<dbReference type="InterPro" id="IPR001123">
    <property type="entry name" value="LeuE-type"/>
</dbReference>
<keyword evidence="8" id="KW-1185">Reference proteome</keyword>
<accession>A0AA37T4V3</accession>